<name>A0ACC7NS64_9BACL</name>
<sequence length="132" mass="15358">MNYLPQARSRRWLVWFVWYAIMMTIVMWLARFAVWRNETDIWLALRLLLFSIIVAAVINGMGWLGARWFWLLSSIGTGIGLASMIRSAYLNIDAWGDLIGFLYFMLFSGAGIALGFVAEIVRYIRLRLRRTS</sequence>
<proteinExistence type="predicted"/>
<gene>
    <name evidence="1" type="ORF">ACI1P1_04205</name>
</gene>
<protein>
    <submittedName>
        <fullName evidence="1">Uncharacterized protein</fullName>
    </submittedName>
</protein>
<dbReference type="Proteomes" id="UP001631969">
    <property type="component" value="Unassembled WGS sequence"/>
</dbReference>
<evidence type="ECO:0000313" key="2">
    <source>
        <dbReference type="Proteomes" id="UP001631969"/>
    </source>
</evidence>
<reference evidence="1" key="1">
    <citation type="submission" date="2024-12" db="EMBL/GenBank/DDBJ databases">
        <authorList>
            <person name="Wu N."/>
        </authorList>
    </citation>
    <scope>NUCLEOTIDE SEQUENCE</scope>
    <source>
        <strain evidence="1">P15</strain>
    </source>
</reference>
<evidence type="ECO:0000313" key="1">
    <source>
        <dbReference type="EMBL" id="MFM9327498.1"/>
    </source>
</evidence>
<accession>A0ACC7NS64</accession>
<keyword evidence="2" id="KW-1185">Reference proteome</keyword>
<comment type="caution">
    <text evidence="1">The sequence shown here is derived from an EMBL/GenBank/DDBJ whole genome shotgun (WGS) entry which is preliminary data.</text>
</comment>
<organism evidence="1 2">
    <name type="scientific">Paenibacillus mesotrionivorans</name>
    <dbReference type="NCBI Taxonomy" id="3160968"/>
    <lineage>
        <taxon>Bacteria</taxon>
        <taxon>Bacillati</taxon>
        <taxon>Bacillota</taxon>
        <taxon>Bacilli</taxon>
        <taxon>Bacillales</taxon>
        <taxon>Paenibacillaceae</taxon>
        <taxon>Paenibacillus</taxon>
    </lineage>
</organism>
<dbReference type="EMBL" id="JBJURJ010000002">
    <property type="protein sequence ID" value="MFM9327498.1"/>
    <property type="molecule type" value="Genomic_DNA"/>
</dbReference>